<dbReference type="Pfam" id="PF00026">
    <property type="entry name" value="Asp"/>
    <property type="match status" value="1"/>
</dbReference>
<sequence length="99" mass="10964">MKKGITDLKSDGVIGLGFEDSSGVISIISTLEKEGKINHRGFSIHLSEERDKSDLSHKKANLIIDGYDLDKYSSEDSFTYVDLVKSTSYWEVPCDGCSI</sequence>
<comment type="caution">
    <text evidence="2">The sequence shown here is derived from an EMBL/GenBank/DDBJ whole genome shotgun (WGS) entry which is preliminary data.</text>
</comment>
<dbReference type="Proteomes" id="UP001162131">
    <property type="component" value="Unassembled WGS sequence"/>
</dbReference>
<dbReference type="InterPro" id="IPR021109">
    <property type="entry name" value="Peptidase_aspartic_dom_sf"/>
</dbReference>
<name>A0AAU9J1D5_9CILI</name>
<dbReference type="InterPro" id="IPR033121">
    <property type="entry name" value="PEPTIDASE_A1"/>
</dbReference>
<protein>
    <recommendedName>
        <fullName evidence="1">Peptidase A1 domain-containing protein</fullName>
    </recommendedName>
</protein>
<proteinExistence type="predicted"/>
<dbReference type="AlphaFoldDB" id="A0AAU9J1D5"/>
<dbReference type="PROSITE" id="PS51767">
    <property type="entry name" value="PEPTIDASE_A1"/>
    <property type="match status" value="1"/>
</dbReference>
<dbReference type="SUPFAM" id="SSF50630">
    <property type="entry name" value="Acid proteases"/>
    <property type="match status" value="1"/>
</dbReference>
<evidence type="ECO:0000313" key="2">
    <source>
        <dbReference type="EMBL" id="CAG9318166.1"/>
    </source>
</evidence>
<dbReference type="Gene3D" id="2.40.70.10">
    <property type="entry name" value="Acid Proteases"/>
    <property type="match status" value="1"/>
</dbReference>
<evidence type="ECO:0000313" key="3">
    <source>
        <dbReference type="Proteomes" id="UP001162131"/>
    </source>
</evidence>
<keyword evidence="3" id="KW-1185">Reference proteome</keyword>
<organism evidence="2 3">
    <name type="scientific">Blepharisma stoltei</name>
    <dbReference type="NCBI Taxonomy" id="1481888"/>
    <lineage>
        <taxon>Eukaryota</taxon>
        <taxon>Sar</taxon>
        <taxon>Alveolata</taxon>
        <taxon>Ciliophora</taxon>
        <taxon>Postciliodesmatophora</taxon>
        <taxon>Heterotrichea</taxon>
        <taxon>Heterotrichida</taxon>
        <taxon>Blepharismidae</taxon>
        <taxon>Blepharisma</taxon>
    </lineage>
</organism>
<reference evidence="2" key="1">
    <citation type="submission" date="2021-09" db="EMBL/GenBank/DDBJ databases">
        <authorList>
            <consortium name="AG Swart"/>
            <person name="Singh M."/>
            <person name="Singh A."/>
            <person name="Seah K."/>
            <person name="Emmerich C."/>
        </authorList>
    </citation>
    <scope>NUCLEOTIDE SEQUENCE</scope>
    <source>
        <strain evidence="2">ATCC30299</strain>
    </source>
</reference>
<gene>
    <name evidence="2" type="ORF">BSTOLATCC_MIC21062</name>
</gene>
<feature type="domain" description="Peptidase A1" evidence="1">
    <location>
        <begin position="1"/>
        <end position="99"/>
    </location>
</feature>
<evidence type="ECO:0000259" key="1">
    <source>
        <dbReference type="PROSITE" id="PS51767"/>
    </source>
</evidence>
<dbReference type="EMBL" id="CAJZBQ010000020">
    <property type="protein sequence ID" value="CAG9318166.1"/>
    <property type="molecule type" value="Genomic_DNA"/>
</dbReference>
<accession>A0AAU9J1D5</accession>